<reference evidence="2 3" key="1">
    <citation type="submission" date="2023-07" db="EMBL/GenBank/DDBJ databases">
        <title>Sorghum-associated microbial communities from plants grown in Nebraska, USA.</title>
        <authorList>
            <person name="Schachtman D."/>
        </authorList>
    </citation>
    <scope>NUCLEOTIDE SEQUENCE [LARGE SCALE GENOMIC DNA]</scope>
    <source>
        <strain evidence="2 3">BE211</strain>
    </source>
</reference>
<evidence type="ECO:0008006" key="4">
    <source>
        <dbReference type="Google" id="ProtNLM"/>
    </source>
</evidence>
<feature type="transmembrane region" description="Helical" evidence="1">
    <location>
        <begin position="130"/>
        <end position="147"/>
    </location>
</feature>
<feature type="transmembrane region" description="Helical" evidence="1">
    <location>
        <begin position="57"/>
        <end position="74"/>
    </location>
</feature>
<evidence type="ECO:0000313" key="3">
    <source>
        <dbReference type="Proteomes" id="UP001258181"/>
    </source>
</evidence>
<keyword evidence="1" id="KW-0812">Transmembrane</keyword>
<evidence type="ECO:0000313" key="2">
    <source>
        <dbReference type="EMBL" id="MDR7072380.1"/>
    </source>
</evidence>
<feature type="transmembrane region" description="Helical" evidence="1">
    <location>
        <begin position="104"/>
        <end position="124"/>
    </location>
</feature>
<accession>A0ABU1TYZ4</accession>
<keyword evidence="3" id="KW-1185">Reference proteome</keyword>
<dbReference type="Proteomes" id="UP001258181">
    <property type="component" value="Unassembled WGS sequence"/>
</dbReference>
<protein>
    <recommendedName>
        <fullName evidence="4">Ferric oxidoreductase domain-containing protein</fullName>
    </recommendedName>
</protein>
<evidence type="ECO:0000256" key="1">
    <source>
        <dbReference type="SAM" id="Phobius"/>
    </source>
</evidence>
<feature type="transmembrane region" description="Helical" evidence="1">
    <location>
        <begin position="20"/>
        <end position="41"/>
    </location>
</feature>
<keyword evidence="1" id="KW-0472">Membrane</keyword>
<gene>
    <name evidence="2" type="ORF">J2X07_001357</name>
</gene>
<sequence length="185" mass="21333">MLLVKKNHWFMKLLNYAIKIILAIIISIGIGMLAITLYHSFKDIPVNRFYKGIDKNVGTMAEIVSIGAALLWLFRKIWLELKKRKVSFVEYVQMVFLTLKNFHIYFGITVLILAFSHGLFFLLNPVEEKIRIYSGIAAFTSLVLLAILGWRHQRSLKTKNALKTKKVHIAFAIIFGVIFLIHINV</sequence>
<comment type="caution">
    <text evidence="2">The sequence shown here is derived from an EMBL/GenBank/DDBJ whole genome shotgun (WGS) entry which is preliminary data.</text>
</comment>
<dbReference type="RefSeq" id="WP_310257684.1">
    <property type="nucleotide sequence ID" value="NZ_JAVDWA010000002.1"/>
</dbReference>
<proteinExistence type="predicted"/>
<feature type="transmembrane region" description="Helical" evidence="1">
    <location>
        <begin position="167"/>
        <end position="183"/>
    </location>
</feature>
<keyword evidence="1" id="KW-1133">Transmembrane helix</keyword>
<dbReference type="EMBL" id="JAVDWA010000002">
    <property type="protein sequence ID" value="MDR7072380.1"/>
    <property type="molecule type" value="Genomic_DNA"/>
</dbReference>
<name>A0ABU1TYZ4_9BACL</name>
<organism evidence="2 3">
    <name type="scientific">Fictibacillus barbaricus</name>
    <dbReference type="NCBI Taxonomy" id="182136"/>
    <lineage>
        <taxon>Bacteria</taxon>
        <taxon>Bacillati</taxon>
        <taxon>Bacillota</taxon>
        <taxon>Bacilli</taxon>
        <taxon>Bacillales</taxon>
        <taxon>Fictibacillaceae</taxon>
        <taxon>Fictibacillus</taxon>
    </lineage>
</organism>